<evidence type="ECO:0000256" key="4">
    <source>
        <dbReference type="ARBA" id="ARBA00022741"/>
    </source>
</evidence>
<evidence type="ECO:0000259" key="8">
    <source>
        <dbReference type="PROSITE" id="PS50011"/>
    </source>
</evidence>
<dbReference type="FunFam" id="3.30.200.20:FF:000077">
    <property type="entry name" value="Putative Serine/threonine-protein kinase/endoribonuclease IRE1"/>
    <property type="match status" value="1"/>
</dbReference>
<dbReference type="GO" id="GO:0004521">
    <property type="term" value="F:RNA endonuclease activity"/>
    <property type="evidence" value="ECO:0000318"/>
    <property type="project" value="GO_Central"/>
</dbReference>
<evidence type="ECO:0000256" key="1">
    <source>
        <dbReference type="ARBA" id="ARBA00012513"/>
    </source>
</evidence>
<dbReference type="InterPro" id="IPR045133">
    <property type="entry name" value="IRE1/2-like"/>
</dbReference>
<feature type="compositionally biased region" description="Polar residues" evidence="7">
    <location>
        <begin position="369"/>
        <end position="387"/>
    </location>
</feature>
<protein>
    <recommendedName>
        <fullName evidence="1">non-specific serine/threonine protein kinase</fullName>
        <ecNumber evidence="1">2.7.11.1</ecNumber>
    </recommendedName>
</protein>
<sequence length="472" mass="52836">MDNKRWSTSRSIKWDENDILGRGCEGTVVFSGHFDGKEVAVKRLLLTNLQLVERELEALLHFSHPRILQLYHVERESPFLRLALELCVATLDDYCKEKYTGPMPEEMDALKQMLEGLAFIHSCKYVHRDVKPNNILISQSGGLKIADFGFCKPVRGIDSFSMSNAGVGTGGWMAPELLKSIADQESGGSPASYATTAVDVFPLGCVFYYFITKGVHPFGNTTLRNGNILMGKHNLSKLGKRYILRALIKEMISPNPEQRPKLDEVLTRPMFNTTESEELLKDDTKFALWLKHIKSQFASTKKRRKQPFQSDMTNDECDSIVRAVPFQATNARIPVFQAITNLQVVNEESSQTPEPLEGLKMSTRRRAQTDSNSVTHRLQVSSAPANWQRTVPRGRRNWSEWSEFLSNGENVPEPVYNTRLRSVASLSNLDPGIASSADSLSNLSITSSTPSKTSSLLSLSRSIIGDLFNKST</sequence>
<dbReference type="SMART" id="SM00220">
    <property type="entry name" value="S_TKc"/>
    <property type="match status" value="1"/>
</dbReference>
<keyword evidence="5" id="KW-0418">Kinase</keyword>
<accession>E9GHR3</accession>
<dbReference type="GO" id="GO:0004674">
    <property type="term" value="F:protein serine/threonine kinase activity"/>
    <property type="evidence" value="ECO:0000318"/>
    <property type="project" value="GO_Central"/>
</dbReference>
<dbReference type="PROSITE" id="PS50011">
    <property type="entry name" value="PROTEIN_KINASE_DOM"/>
    <property type="match status" value="1"/>
</dbReference>
<keyword evidence="4" id="KW-0547">Nucleotide-binding</keyword>
<organism evidence="9 10">
    <name type="scientific">Daphnia pulex</name>
    <name type="common">Water flea</name>
    <dbReference type="NCBI Taxonomy" id="6669"/>
    <lineage>
        <taxon>Eukaryota</taxon>
        <taxon>Metazoa</taxon>
        <taxon>Ecdysozoa</taxon>
        <taxon>Arthropoda</taxon>
        <taxon>Crustacea</taxon>
        <taxon>Branchiopoda</taxon>
        <taxon>Diplostraca</taxon>
        <taxon>Cladocera</taxon>
        <taxon>Anomopoda</taxon>
        <taxon>Daphniidae</taxon>
        <taxon>Daphnia</taxon>
    </lineage>
</organism>
<dbReference type="PROSITE" id="PS00108">
    <property type="entry name" value="PROTEIN_KINASE_ST"/>
    <property type="match status" value="1"/>
</dbReference>
<dbReference type="Gene3D" id="1.10.510.10">
    <property type="entry name" value="Transferase(Phosphotransferase) domain 1"/>
    <property type="match status" value="1"/>
</dbReference>
<dbReference type="FunFam" id="1.10.510.10:FF:001585">
    <property type="entry name" value="Uncharacterized protein"/>
    <property type="match status" value="1"/>
</dbReference>
<dbReference type="GO" id="GO:0070059">
    <property type="term" value="P:intrinsic apoptotic signaling pathway in response to endoplasmic reticulum stress"/>
    <property type="evidence" value="ECO:0000318"/>
    <property type="project" value="GO_Central"/>
</dbReference>
<evidence type="ECO:0000256" key="3">
    <source>
        <dbReference type="ARBA" id="ARBA00022679"/>
    </source>
</evidence>
<dbReference type="KEGG" id="dpx:DAPPUDRAFT_102851"/>
<reference evidence="9 10" key="1">
    <citation type="journal article" date="2011" name="Science">
        <title>The ecoresponsive genome of Daphnia pulex.</title>
        <authorList>
            <person name="Colbourne J.K."/>
            <person name="Pfrender M.E."/>
            <person name="Gilbert D."/>
            <person name="Thomas W.K."/>
            <person name="Tucker A."/>
            <person name="Oakley T.H."/>
            <person name="Tokishita S."/>
            <person name="Aerts A."/>
            <person name="Arnold G.J."/>
            <person name="Basu M.K."/>
            <person name="Bauer D.J."/>
            <person name="Caceres C.E."/>
            <person name="Carmel L."/>
            <person name="Casola C."/>
            <person name="Choi J.H."/>
            <person name="Detter J.C."/>
            <person name="Dong Q."/>
            <person name="Dusheyko S."/>
            <person name="Eads B.D."/>
            <person name="Frohlich T."/>
            <person name="Geiler-Samerotte K.A."/>
            <person name="Gerlach D."/>
            <person name="Hatcher P."/>
            <person name="Jogdeo S."/>
            <person name="Krijgsveld J."/>
            <person name="Kriventseva E.V."/>
            <person name="Kultz D."/>
            <person name="Laforsch C."/>
            <person name="Lindquist E."/>
            <person name="Lopez J."/>
            <person name="Manak J.R."/>
            <person name="Muller J."/>
            <person name="Pangilinan J."/>
            <person name="Patwardhan R.P."/>
            <person name="Pitluck S."/>
            <person name="Pritham E.J."/>
            <person name="Rechtsteiner A."/>
            <person name="Rho M."/>
            <person name="Rogozin I.B."/>
            <person name="Sakarya O."/>
            <person name="Salamov A."/>
            <person name="Schaack S."/>
            <person name="Shapiro H."/>
            <person name="Shiga Y."/>
            <person name="Skalitzky C."/>
            <person name="Smith Z."/>
            <person name="Souvorov A."/>
            <person name="Sung W."/>
            <person name="Tang Z."/>
            <person name="Tsuchiya D."/>
            <person name="Tu H."/>
            <person name="Vos H."/>
            <person name="Wang M."/>
            <person name="Wolf Y.I."/>
            <person name="Yamagata H."/>
            <person name="Yamada T."/>
            <person name="Ye Y."/>
            <person name="Shaw J.R."/>
            <person name="Andrews J."/>
            <person name="Crease T.J."/>
            <person name="Tang H."/>
            <person name="Lucas S.M."/>
            <person name="Robertson H.M."/>
            <person name="Bork P."/>
            <person name="Koonin E.V."/>
            <person name="Zdobnov E.M."/>
            <person name="Grigoriev I.V."/>
            <person name="Lynch M."/>
            <person name="Boore J.L."/>
        </authorList>
    </citation>
    <scope>NUCLEOTIDE SEQUENCE [LARGE SCALE GENOMIC DNA]</scope>
</reference>
<dbReference type="GO" id="GO:0005524">
    <property type="term" value="F:ATP binding"/>
    <property type="evidence" value="ECO:0007669"/>
    <property type="project" value="UniProtKB-KW"/>
</dbReference>
<dbReference type="GO" id="GO:0036498">
    <property type="term" value="P:IRE1-mediated unfolded protein response"/>
    <property type="evidence" value="ECO:0000318"/>
    <property type="project" value="GO_Central"/>
</dbReference>
<dbReference type="EC" id="2.7.11.1" evidence="1"/>
<dbReference type="GO" id="GO:0005783">
    <property type="term" value="C:endoplasmic reticulum"/>
    <property type="evidence" value="ECO:0000318"/>
    <property type="project" value="GO_Central"/>
</dbReference>
<dbReference type="AlphaFoldDB" id="E9GHR3"/>
<keyword evidence="6" id="KW-0067">ATP-binding</keyword>
<dbReference type="eggNOG" id="KOG1027">
    <property type="taxonomic scope" value="Eukaryota"/>
</dbReference>
<evidence type="ECO:0000256" key="5">
    <source>
        <dbReference type="ARBA" id="ARBA00022777"/>
    </source>
</evidence>
<keyword evidence="2" id="KW-0723">Serine/threonine-protein kinase</keyword>
<dbReference type="PhylomeDB" id="E9GHR3"/>
<dbReference type="PANTHER" id="PTHR13954">
    <property type="entry name" value="IRE1-RELATED"/>
    <property type="match status" value="1"/>
</dbReference>
<evidence type="ECO:0000313" key="10">
    <source>
        <dbReference type="Proteomes" id="UP000000305"/>
    </source>
</evidence>
<keyword evidence="3" id="KW-0808">Transferase</keyword>
<gene>
    <name evidence="9" type="ORF">DAPPUDRAFT_102851</name>
</gene>
<proteinExistence type="predicted"/>
<dbReference type="EMBL" id="GL732545">
    <property type="protein sequence ID" value="EFX81007.1"/>
    <property type="molecule type" value="Genomic_DNA"/>
</dbReference>
<dbReference type="SUPFAM" id="SSF56112">
    <property type="entry name" value="Protein kinase-like (PK-like)"/>
    <property type="match status" value="1"/>
</dbReference>
<dbReference type="InterPro" id="IPR000719">
    <property type="entry name" value="Prot_kinase_dom"/>
</dbReference>
<dbReference type="InterPro" id="IPR008271">
    <property type="entry name" value="Ser/Thr_kinase_AS"/>
</dbReference>
<dbReference type="OrthoDB" id="63989at2759"/>
<evidence type="ECO:0000256" key="2">
    <source>
        <dbReference type="ARBA" id="ARBA00022527"/>
    </source>
</evidence>
<dbReference type="GO" id="GO:0051082">
    <property type="term" value="F:unfolded protein binding"/>
    <property type="evidence" value="ECO:0000318"/>
    <property type="project" value="GO_Central"/>
</dbReference>
<dbReference type="InParanoid" id="E9GHR3"/>
<feature type="region of interest" description="Disordered" evidence="7">
    <location>
        <begin position="362"/>
        <end position="387"/>
    </location>
</feature>
<name>E9GHR3_DAPPU</name>
<dbReference type="Proteomes" id="UP000000305">
    <property type="component" value="Unassembled WGS sequence"/>
</dbReference>
<evidence type="ECO:0000313" key="9">
    <source>
        <dbReference type="EMBL" id="EFX81007.1"/>
    </source>
</evidence>
<dbReference type="Gene3D" id="3.30.200.20">
    <property type="entry name" value="Phosphorylase Kinase, domain 1"/>
    <property type="match status" value="1"/>
</dbReference>
<dbReference type="InterPro" id="IPR011009">
    <property type="entry name" value="Kinase-like_dom_sf"/>
</dbReference>
<keyword evidence="10" id="KW-1185">Reference proteome</keyword>
<evidence type="ECO:0000256" key="7">
    <source>
        <dbReference type="SAM" id="MobiDB-lite"/>
    </source>
</evidence>
<dbReference type="Pfam" id="PF00069">
    <property type="entry name" value="Pkinase"/>
    <property type="match status" value="1"/>
</dbReference>
<feature type="domain" description="Protein kinase" evidence="8">
    <location>
        <begin position="14"/>
        <end position="271"/>
    </location>
</feature>
<dbReference type="HOGENOM" id="CLU_579040_0_0_1"/>
<evidence type="ECO:0000256" key="6">
    <source>
        <dbReference type="ARBA" id="ARBA00022840"/>
    </source>
</evidence>
<dbReference type="STRING" id="6669.E9GHR3"/>
<dbReference type="PANTHER" id="PTHR13954:SF6">
    <property type="entry name" value="NON-SPECIFIC SERINE_THREONINE PROTEIN KINASE"/>
    <property type="match status" value="1"/>
</dbReference>